<dbReference type="RefSeq" id="WP_117727623.1">
    <property type="nucleotide sequence ID" value="NZ_JAHRGK010000005.1"/>
</dbReference>
<proteinExistence type="predicted"/>
<name>A0A3E5AG21_9BACT</name>
<dbReference type="Proteomes" id="UP000421283">
    <property type="component" value="Unassembled WGS sequence"/>
</dbReference>
<comment type="caution">
    <text evidence="1">The sequence shown here is derived from an EMBL/GenBank/DDBJ whole genome shotgun (WGS) entry which is preliminary data.</text>
</comment>
<reference evidence="4 5" key="1">
    <citation type="submission" date="2018-08" db="EMBL/GenBank/DDBJ databases">
        <title>A genome reference for cultivated species of the human gut microbiota.</title>
        <authorList>
            <person name="Zou Y."/>
            <person name="Xue W."/>
            <person name="Luo G."/>
        </authorList>
    </citation>
    <scope>NUCLEOTIDE SEQUENCE [LARGE SCALE GENOMIC DNA]</scope>
    <source>
        <strain evidence="4 5">OM06-11</strain>
    </source>
</reference>
<dbReference type="EMBL" id="VZAP01000071">
    <property type="protein sequence ID" value="MQO92218.1"/>
    <property type="molecule type" value="Genomic_DNA"/>
</dbReference>
<dbReference type="Proteomes" id="UP000406735">
    <property type="component" value="Unassembled WGS sequence"/>
</dbReference>
<sequence>MRRTAYHLTEVLRLLAKAERDRSTINLKAWTSDGKTVDYTGWLVRGSSWRGGFHRLVNPANAEVRTVPDIYIHQFLGLPVYL</sequence>
<evidence type="ECO:0000313" key="4">
    <source>
        <dbReference type="EMBL" id="RGN10813.1"/>
    </source>
</evidence>
<evidence type="ECO:0000313" key="1">
    <source>
        <dbReference type="EMBL" id="MQN08496.1"/>
    </source>
</evidence>
<dbReference type="AlphaFoldDB" id="A0A3E5AG21"/>
<evidence type="ECO:0000313" key="3">
    <source>
        <dbReference type="EMBL" id="MQO92218.1"/>
    </source>
</evidence>
<dbReference type="Proteomes" id="UP000420635">
    <property type="component" value="Unassembled WGS sequence"/>
</dbReference>
<evidence type="ECO:0000313" key="5">
    <source>
        <dbReference type="Proteomes" id="UP000261245"/>
    </source>
</evidence>
<dbReference type="EMBL" id="QSUC01000009">
    <property type="protein sequence ID" value="RGN10813.1"/>
    <property type="molecule type" value="Genomic_DNA"/>
</dbReference>
<evidence type="ECO:0000313" key="8">
    <source>
        <dbReference type="Proteomes" id="UP000421283"/>
    </source>
</evidence>
<dbReference type="Proteomes" id="UP000261245">
    <property type="component" value="Unassembled WGS sequence"/>
</dbReference>
<dbReference type="EMBL" id="VZCY01000008">
    <property type="protein sequence ID" value="MQN08496.1"/>
    <property type="molecule type" value="Genomic_DNA"/>
</dbReference>
<accession>A0A3E5AG21</accession>
<evidence type="ECO:0000313" key="7">
    <source>
        <dbReference type="Proteomes" id="UP000420635"/>
    </source>
</evidence>
<evidence type="ECO:0000313" key="6">
    <source>
        <dbReference type="Proteomes" id="UP000406735"/>
    </source>
</evidence>
<organism evidence="1 6">
    <name type="scientific">Segatella copri</name>
    <dbReference type="NCBI Taxonomy" id="165179"/>
    <lineage>
        <taxon>Bacteria</taxon>
        <taxon>Pseudomonadati</taxon>
        <taxon>Bacteroidota</taxon>
        <taxon>Bacteroidia</taxon>
        <taxon>Bacteroidales</taxon>
        <taxon>Prevotellaceae</taxon>
        <taxon>Segatella</taxon>
    </lineage>
</organism>
<dbReference type="EMBL" id="VZBQ01000151">
    <property type="protein sequence ID" value="MQN91048.1"/>
    <property type="molecule type" value="Genomic_DNA"/>
</dbReference>
<reference evidence="6 7" key="2">
    <citation type="submission" date="2019-09" db="EMBL/GenBank/DDBJ databases">
        <title>Distinct polysaccharide growth profiles of human intestinal Prevotella copri isolates.</title>
        <authorList>
            <person name="Fehlner-Peach H."/>
            <person name="Magnabosco C."/>
            <person name="Raghavan V."/>
            <person name="Scher J.U."/>
            <person name="Tett A."/>
            <person name="Cox L.M."/>
            <person name="Gottsegen C."/>
            <person name="Watters A."/>
            <person name="Wiltshire- Gordon J.D."/>
            <person name="Segata N."/>
            <person name="Bonneau R."/>
            <person name="Littman D.R."/>
        </authorList>
    </citation>
    <scope>NUCLEOTIDE SEQUENCE [LARGE SCALE GENOMIC DNA]</scope>
    <source>
        <strain evidence="3">IAU3127</strain>
        <strain evidence="8">iAU3127</strain>
        <strain evidence="1">IK21513</strain>
        <strain evidence="6">iK21513</strain>
        <strain evidence="2">IP54</strain>
        <strain evidence="7">iP54</strain>
    </source>
</reference>
<protein>
    <submittedName>
        <fullName evidence="1">Maintenance system killer protein</fullName>
    </submittedName>
</protein>
<gene>
    <name evidence="4" type="ORF">DXB80_05255</name>
    <name evidence="3" type="ORF">F7D31_05970</name>
    <name evidence="2" type="ORF">F7D59_14600</name>
    <name evidence="1" type="ORF">F7D97_00780</name>
</gene>
<evidence type="ECO:0000313" key="2">
    <source>
        <dbReference type="EMBL" id="MQN91048.1"/>
    </source>
</evidence>